<proteinExistence type="predicted"/>
<protein>
    <recommendedName>
        <fullName evidence="4">YusW-like protein</fullName>
    </recommendedName>
</protein>
<reference evidence="3" key="1">
    <citation type="journal article" date="2019" name="Int. J. Syst. Evol. Microbiol.">
        <title>The Global Catalogue of Microorganisms (GCM) 10K type strain sequencing project: providing services to taxonomists for standard genome sequencing and annotation.</title>
        <authorList>
            <consortium name="The Broad Institute Genomics Platform"/>
            <consortium name="The Broad Institute Genome Sequencing Center for Infectious Disease"/>
            <person name="Wu L."/>
            <person name="Ma J."/>
        </authorList>
    </citation>
    <scope>NUCLEOTIDE SEQUENCE [LARGE SCALE GENOMIC DNA]</scope>
    <source>
        <strain evidence="3">JCM 9731</strain>
    </source>
</reference>
<accession>A0ABP3FYW3</accession>
<evidence type="ECO:0000313" key="2">
    <source>
        <dbReference type="EMBL" id="GAA0328231.1"/>
    </source>
</evidence>
<evidence type="ECO:0000313" key="3">
    <source>
        <dbReference type="Proteomes" id="UP001500782"/>
    </source>
</evidence>
<organism evidence="2 3">
    <name type="scientific">Bacillus carboniphilus</name>
    <dbReference type="NCBI Taxonomy" id="86663"/>
    <lineage>
        <taxon>Bacteria</taxon>
        <taxon>Bacillati</taxon>
        <taxon>Bacillota</taxon>
        <taxon>Bacilli</taxon>
        <taxon>Bacillales</taxon>
        <taxon>Bacillaceae</taxon>
        <taxon>Bacillus</taxon>
    </lineage>
</organism>
<feature type="signal peptide" evidence="1">
    <location>
        <begin position="1"/>
        <end position="21"/>
    </location>
</feature>
<name>A0ABP3FYW3_9BACI</name>
<dbReference type="RefSeq" id="WP_343798413.1">
    <property type="nucleotide sequence ID" value="NZ_BAAADJ010000019.1"/>
</dbReference>
<dbReference type="InterPro" id="IPR025623">
    <property type="entry name" value="YusW"/>
</dbReference>
<feature type="chain" id="PRO_5047279536" description="YusW-like protein" evidence="1">
    <location>
        <begin position="22"/>
        <end position="149"/>
    </location>
</feature>
<evidence type="ECO:0008006" key="4">
    <source>
        <dbReference type="Google" id="ProtNLM"/>
    </source>
</evidence>
<gene>
    <name evidence="2" type="ORF">GCM10008967_18400</name>
</gene>
<dbReference type="EMBL" id="BAAADJ010000019">
    <property type="protein sequence ID" value="GAA0328231.1"/>
    <property type="molecule type" value="Genomic_DNA"/>
</dbReference>
<keyword evidence="3" id="KW-1185">Reference proteome</keyword>
<sequence>MWKFKWGLVFFILFICTSCNQAESELKPPPPVTDEHSGISVDETPFPYKFFELSVNYDGIDDQTLVQYRYSGGKIFARYEDHGTDQEIEGERAVQQIQPKLKQLKLTQETEAKGLIERIKDVFPIREDYRFIEVKVRFNDGEEKVYKTS</sequence>
<keyword evidence="1" id="KW-0732">Signal</keyword>
<evidence type="ECO:0000256" key="1">
    <source>
        <dbReference type="SAM" id="SignalP"/>
    </source>
</evidence>
<dbReference type="Proteomes" id="UP001500782">
    <property type="component" value="Unassembled WGS sequence"/>
</dbReference>
<comment type="caution">
    <text evidence="2">The sequence shown here is derived from an EMBL/GenBank/DDBJ whole genome shotgun (WGS) entry which is preliminary data.</text>
</comment>
<dbReference type="Pfam" id="PF14039">
    <property type="entry name" value="YusW"/>
    <property type="match status" value="1"/>
</dbReference>